<dbReference type="Proteomes" id="UP000694397">
    <property type="component" value="Chromosome 3"/>
</dbReference>
<dbReference type="Ensembl" id="ENSSFOT00015067023.1">
    <property type="protein sequence ID" value="ENSSFOP00015070886.1"/>
    <property type="gene ID" value="ENSSFOG00015027730.1"/>
</dbReference>
<proteinExistence type="predicted"/>
<gene>
    <name evidence="9" type="primary">triobpb</name>
</gene>
<dbReference type="SUPFAM" id="SSF50729">
    <property type="entry name" value="PH domain-like"/>
    <property type="match status" value="1"/>
</dbReference>
<dbReference type="FunFam" id="2.30.29.30:FF:000133">
    <property type="entry name" value="myosin phosphatase Rho-interacting protein isoform X1"/>
    <property type="match status" value="1"/>
</dbReference>
<feature type="domain" description="PH" evidence="8">
    <location>
        <begin position="38"/>
        <end position="134"/>
    </location>
</feature>
<name>A0A8C9WAM2_SCLFO</name>
<dbReference type="Gene3D" id="2.30.29.30">
    <property type="entry name" value="Pleckstrin-homology domain (PH domain)/Phosphotyrosine-binding domain (PTB)"/>
    <property type="match status" value="1"/>
</dbReference>
<organism evidence="9 10">
    <name type="scientific">Scleropages formosus</name>
    <name type="common">Asian bonytongue</name>
    <name type="synonym">Osteoglossum formosum</name>
    <dbReference type="NCBI Taxonomy" id="113540"/>
    <lineage>
        <taxon>Eukaryota</taxon>
        <taxon>Metazoa</taxon>
        <taxon>Chordata</taxon>
        <taxon>Craniata</taxon>
        <taxon>Vertebrata</taxon>
        <taxon>Euteleostomi</taxon>
        <taxon>Actinopterygii</taxon>
        <taxon>Neopterygii</taxon>
        <taxon>Teleostei</taxon>
        <taxon>Osteoglossocephala</taxon>
        <taxon>Osteoglossomorpha</taxon>
        <taxon>Osteoglossiformes</taxon>
        <taxon>Osteoglossidae</taxon>
        <taxon>Scleropages</taxon>
    </lineage>
</organism>
<reference evidence="9 10" key="1">
    <citation type="submission" date="2019-04" db="EMBL/GenBank/DDBJ databases">
        <authorList>
            <consortium name="Wellcome Sanger Institute Data Sharing"/>
        </authorList>
    </citation>
    <scope>NUCLEOTIDE SEQUENCE [LARGE SCALE GENOMIC DNA]</scope>
</reference>
<keyword evidence="3" id="KW-0597">Phosphoprotein</keyword>
<reference evidence="9" key="3">
    <citation type="submission" date="2025-09" db="UniProtKB">
        <authorList>
            <consortium name="Ensembl"/>
        </authorList>
    </citation>
    <scope>IDENTIFICATION</scope>
</reference>
<evidence type="ECO:0000256" key="6">
    <source>
        <dbReference type="ARBA" id="ARBA00023212"/>
    </source>
</evidence>
<sequence length="541" mass="61557">MSSTLNLANARSLTLLPDCFTLPNSHSLSFLHKQPDLLNFKKGWMSKLDENGEWKKHWFVLTDAGLKYYRDSAAEEKDELDGEIDLRTCVKVSEFDVEKNYGFQIQTMNAVFTLSAMTAGIRRNWIEVLRKSVRPISSPDVTQLAISDHSHSLARVTPTPSAAAAPHRFDYVELAPVGEAVGMQHSSLRVPGEGQSREKGVAPTSEQKQRLEEEIEKKWAELEKLSLKKMSSLPLIGSIGGQSASETLQREVASLRQQLDRLQNGGREGGVGVKGGCHGGSGAPCIRSLEAMERAHHQALAELQRRHDREVRELELERDRLLREETQATAQAMEVLKKAHREEMEQELERIRRLGGGEGVTDTEVLQRQQQSEWQALQRELEGLSERYSQKCLELNRAMKSNGEREREMSCREQEIEQLRKENQELQSRLTEEISRLGSLVTVQGCGKNNREQNSCELEVLLRMKENEVQYLHKEICCLRDELQSLNKEKQAACERYKEVHSELSMMKSRSEREVEALREHLRLAMAALQEGQQLGNSLDH</sequence>
<evidence type="ECO:0000313" key="10">
    <source>
        <dbReference type="Proteomes" id="UP000694397"/>
    </source>
</evidence>
<dbReference type="GeneTree" id="ENSGT00940000157340"/>
<feature type="region of interest" description="Disordered" evidence="7">
    <location>
        <begin position="188"/>
        <end position="210"/>
    </location>
</feature>
<dbReference type="GO" id="GO:1900026">
    <property type="term" value="P:positive regulation of substrate adhesion-dependent cell spreading"/>
    <property type="evidence" value="ECO:0007669"/>
    <property type="project" value="TreeGrafter"/>
</dbReference>
<reference evidence="9" key="2">
    <citation type="submission" date="2025-08" db="UniProtKB">
        <authorList>
            <consortium name="Ensembl"/>
        </authorList>
    </citation>
    <scope>IDENTIFICATION</scope>
</reference>
<keyword evidence="2" id="KW-0963">Cytoplasm</keyword>
<dbReference type="InterPro" id="IPR011993">
    <property type="entry name" value="PH-like_dom_sf"/>
</dbReference>
<keyword evidence="10" id="KW-1185">Reference proteome</keyword>
<dbReference type="OrthoDB" id="9942268at2759"/>
<accession>A0A8C9WAM2</accession>
<evidence type="ECO:0000256" key="3">
    <source>
        <dbReference type="ARBA" id="ARBA00022553"/>
    </source>
</evidence>
<dbReference type="InterPro" id="IPR001849">
    <property type="entry name" value="PH_domain"/>
</dbReference>
<dbReference type="GO" id="GO:0051015">
    <property type="term" value="F:actin filament binding"/>
    <property type="evidence" value="ECO:0007669"/>
    <property type="project" value="TreeGrafter"/>
</dbReference>
<keyword evidence="5" id="KW-0009">Actin-binding</keyword>
<comment type="subcellular location">
    <subcellularLocation>
        <location evidence="1">Cytoplasm</location>
        <location evidence="1">Cytoskeleton</location>
    </subcellularLocation>
</comment>
<dbReference type="CDD" id="cd13275">
    <property type="entry name" value="PH_M-RIP"/>
    <property type="match status" value="1"/>
</dbReference>
<keyword evidence="4" id="KW-0175">Coiled coil</keyword>
<dbReference type="InterPro" id="IPR039597">
    <property type="entry name" value="M-RIP_PH"/>
</dbReference>
<dbReference type="AlphaFoldDB" id="A0A8C9WAM2"/>
<evidence type="ECO:0000256" key="7">
    <source>
        <dbReference type="SAM" id="MobiDB-lite"/>
    </source>
</evidence>
<dbReference type="GO" id="GO:0015629">
    <property type="term" value="C:actin cytoskeleton"/>
    <property type="evidence" value="ECO:0007669"/>
    <property type="project" value="TreeGrafter"/>
</dbReference>
<evidence type="ECO:0000259" key="8">
    <source>
        <dbReference type="PROSITE" id="PS50003"/>
    </source>
</evidence>
<dbReference type="SMART" id="SM00233">
    <property type="entry name" value="PH"/>
    <property type="match status" value="1"/>
</dbReference>
<evidence type="ECO:0000256" key="4">
    <source>
        <dbReference type="ARBA" id="ARBA00023054"/>
    </source>
</evidence>
<dbReference type="PANTHER" id="PTHR17271:SF10">
    <property type="entry name" value="TRIO AND F-ACTIN-BINDING PROTEIN"/>
    <property type="match status" value="1"/>
</dbReference>
<dbReference type="InterPro" id="IPR052223">
    <property type="entry name" value="Actin_Cytoskeleton_Reg"/>
</dbReference>
<dbReference type="Pfam" id="PF00169">
    <property type="entry name" value="PH"/>
    <property type="match status" value="1"/>
</dbReference>
<evidence type="ECO:0000313" key="9">
    <source>
        <dbReference type="Ensembl" id="ENSSFOP00015070886.1"/>
    </source>
</evidence>
<dbReference type="PANTHER" id="PTHR17271">
    <property type="entry name" value="PLECKSTRIN HOMOLOGY PH DOMAIN-CONTAINING PROTEIN"/>
    <property type="match status" value="1"/>
</dbReference>
<keyword evidence="6" id="KW-0206">Cytoskeleton</keyword>
<evidence type="ECO:0000256" key="1">
    <source>
        <dbReference type="ARBA" id="ARBA00004245"/>
    </source>
</evidence>
<dbReference type="PROSITE" id="PS50003">
    <property type="entry name" value="PH_DOMAIN"/>
    <property type="match status" value="1"/>
</dbReference>
<protein>
    <submittedName>
        <fullName evidence="9">TRIO and F-actin binding protein b</fullName>
    </submittedName>
</protein>
<evidence type="ECO:0000256" key="5">
    <source>
        <dbReference type="ARBA" id="ARBA00023203"/>
    </source>
</evidence>
<evidence type="ECO:0000256" key="2">
    <source>
        <dbReference type="ARBA" id="ARBA00022490"/>
    </source>
</evidence>